<gene>
    <name evidence="1" type="ordered locus">Fleli_2235</name>
</gene>
<dbReference type="EMBL" id="CP003345">
    <property type="protein sequence ID" value="AFM04612.1"/>
    <property type="molecule type" value="Genomic_DNA"/>
</dbReference>
<proteinExistence type="predicted"/>
<dbReference type="PROSITE" id="PS51257">
    <property type="entry name" value="PROKAR_LIPOPROTEIN"/>
    <property type="match status" value="1"/>
</dbReference>
<evidence type="ECO:0000313" key="2">
    <source>
        <dbReference type="Proteomes" id="UP000006054"/>
    </source>
</evidence>
<accession>I4AKX7</accession>
<name>I4AKX7_BERLS</name>
<dbReference type="AlphaFoldDB" id="I4AKX7"/>
<dbReference type="RefSeq" id="WP_014798059.1">
    <property type="nucleotide sequence ID" value="NC_018018.1"/>
</dbReference>
<protein>
    <recommendedName>
        <fullName evidence="3">Lipoprotein</fullName>
    </recommendedName>
</protein>
<dbReference type="KEGG" id="fli:Fleli_2235"/>
<evidence type="ECO:0000313" key="1">
    <source>
        <dbReference type="EMBL" id="AFM04612.1"/>
    </source>
</evidence>
<sequence precursor="true">MGIKILSIFFFSLLIFSCQMAKLKTNKKTFKQGKDIYYSLYPSKPLISYKDTTEYLLSKYYDSLDTCEQFYCTYYVLHSAFINRQPYRIKVAYSLVDDMQAKTDVYRGDYGFVGVQYFSKKDIYLDLKDWKKKLNCE</sequence>
<dbReference type="Proteomes" id="UP000006054">
    <property type="component" value="Chromosome"/>
</dbReference>
<organism evidence="1 2">
    <name type="scientific">Bernardetia litoralis (strain ATCC 23117 / DSM 6794 / NBRC 15988 / NCIMB 1366 / Fx l1 / Sio-4)</name>
    <name type="common">Flexibacter litoralis</name>
    <dbReference type="NCBI Taxonomy" id="880071"/>
    <lineage>
        <taxon>Bacteria</taxon>
        <taxon>Pseudomonadati</taxon>
        <taxon>Bacteroidota</taxon>
        <taxon>Cytophagia</taxon>
        <taxon>Cytophagales</taxon>
        <taxon>Bernardetiaceae</taxon>
        <taxon>Bernardetia</taxon>
    </lineage>
</organism>
<reference evidence="2" key="1">
    <citation type="submission" date="2012-06" db="EMBL/GenBank/DDBJ databases">
        <title>The complete genome of Flexibacter litoralis DSM 6794.</title>
        <authorList>
            <person name="Lucas S."/>
            <person name="Copeland A."/>
            <person name="Lapidus A."/>
            <person name="Glavina del Rio T."/>
            <person name="Dalin E."/>
            <person name="Tice H."/>
            <person name="Bruce D."/>
            <person name="Goodwin L."/>
            <person name="Pitluck S."/>
            <person name="Peters L."/>
            <person name="Ovchinnikova G."/>
            <person name="Lu M."/>
            <person name="Kyrpides N."/>
            <person name="Mavromatis K."/>
            <person name="Ivanova N."/>
            <person name="Brettin T."/>
            <person name="Detter J.C."/>
            <person name="Han C."/>
            <person name="Larimer F."/>
            <person name="Land M."/>
            <person name="Hauser L."/>
            <person name="Markowitz V."/>
            <person name="Cheng J.-F."/>
            <person name="Hugenholtz P."/>
            <person name="Woyke T."/>
            <person name="Wu D."/>
            <person name="Spring S."/>
            <person name="Lang E."/>
            <person name="Kopitz M."/>
            <person name="Brambilla E."/>
            <person name="Klenk H.-P."/>
            <person name="Eisen J.A."/>
        </authorList>
    </citation>
    <scope>NUCLEOTIDE SEQUENCE [LARGE SCALE GENOMIC DNA]</scope>
    <source>
        <strain evidence="2">ATCC 23117 / DSM 6794 / NBRC 15988 / NCIMB 1366 / Sio-4</strain>
    </source>
</reference>
<dbReference type="HOGENOM" id="CLU_1862232_0_0_10"/>
<keyword evidence="2" id="KW-1185">Reference proteome</keyword>
<dbReference type="STRING" id="880071.Fleli_2235"/>
<evidence type="ECO:0008006" key="3">
    <source>
        <dbReference type="Google" id="ProtNLM"/>
    </source>
</evidence>